<dbReference type="AlphaFoldDB" id="A0A916TF30"/>
<reference evidence="11" key="2">
    <citation type="submission" date="2020-09" db="EMBL/GenBank/DDBJ databases">
        <authorList>
            <person name="Sun Q."/>
            <person name="Zhou Y."/>
        </authorList>
    </citation>
    <scope>NUCLEOTIDE SEQUENCE</scope>
    <source>
        <strain evidence="11">CGMCC 1.15085</strain>
    </source>
</reference>
<dbReference type="GO" id="GO:0004657">
    <property type="term" value="F:proline dehydrogenase activity"/>
    <property type="evidence" value="ECO:0007669"/>
    <property type="project" value="UniProtKB-EC"/>
</dbReference>
<dbReference type="InterPro" id="IPR008219">
    <property type="entry name" value="PRODH_bac_arc"/>
</dbReference>
<evidence type="ECO:0000256" key="3">
    <source>
        <dbReference type="ARBA" id="ARBA00022630"/>
    </source>
</evidence>
<dbReference type="PANTHER" id="PTHR13914:SF0">
    <property type="entry name" value="PROLINE DEHYDROGENASE 1, MITOCHONDRIAL"/>
    <property type="match status" value="1"/>
</dbReference>
<keyword evidence="5 9" id="KW-0274">FAD</keyword>
<sequence length="315" mass="34261">MIDPSAAVRQGLLALSRSDSARRVVERVPVSRSVVRRLVAGDTAEDGIGVAADLVADGLLASLVFLSEDVRDVAQATHTRDEYLSMLRELHECGLSADGAAEVSIKLSALGRELPEDGAKIALDNARQICEAAARAETTVTVATEDHTTVDSTLSIVRDLRADFPWVGAVLLADLRRTEADCRDLATEGSRVRLCKGGGSTQAVAYQDEHEVDLSYVRCAKVLLAGKGYPMIATHDPAIIDITRSLADKELRAPDSFEFQMFFGVRADEQSRLAQAGHRMRVYLPYGSQWYPYVMHRLAEHPTGAVSGLRKNTRG</sequence>
<evidence type="ECO:0000256" key="1">
    <source>
        <dbReference type="ARBA" id="ARBA00004739"/>
    </source>
</evidence>
<dbReference type="PANTHER" id="PTHR13914">
    <property type="entry name" value="PROLINE OXIDASE"/>
    <property type="match status" value="1"/>
</dbReference>
<dbReference type="InterPro" id="IPR029041">
    <property type="entry name" value="FAD-linked_oxidoreductase-like"/>
</dbReference>
<accession>A0A916TF30</accession>
<name>A0A916TF30_9MICO</name>
<dbReference type="InterPro" id="IPR015659">
    <property type="entry name" value="Proline_oxidase"/>
</dbReference>
<feature type="binding site" evidence="9">
    <location>
        <begin position="234"/>
        <end position="235"/>
    </location>
    <ligand>
        <name>FAD</name>
        <dbReference type="ChEBI" id="CHEBI:57692"/>
    </ligand>
</feature>
<keyword evidence="4 9" id="KW-0547">Nucleotide-binding</keyword>
<evidence type="ECO:0000256" key="9">
    <source>
        <dbReference type="PIRSR" id="PIRSR000196-2"/>
    </source>
</evidence>
<dbReference type="EMBL" id="BMHI01000006">
    <property type="protein sequence ID" value="GGB42541.1"/>
    <property type="molecule type" value="Genomic_DNA"/>
</dbReference>
<dbReference type="RefSeq" id="WP_308420996.1">
    <property type="nucleotide sequence ID" value="NZ_BMHI01000006.1"/>
</dbReference>
<feature type="domain" description="Proline dehydrogenase" evidence="10">
    <location>
        <begin position="52"/>
        <end position="300"/>
    </location>
</feature>
<dbReference type="Pfam" id="PF01619">
    <property type="entry name" value="Pro_dh"/>
    <property type="match status" value="1"/>
</dbReference>
<evidence type="ECO:0000256" key="8">
    <source>
        <dbReference type="ARBA" id="ARBA00048779"/>
    </source>
</evidence>
<comment type="catalytic activity">
    <reaction evidence="8">
        <text>L-proline + a quinone = (S)-1-pyrroline-5-carboxylate + a quinol + H(+)</text>
        <dbReference type="Rhea" id="RHEA:23784"/>
        <dbReference type="ChEBI" id="CHEBI:15378"/>
        <dbReference type="ChEBI" id="CHEBI:17388"/>
        <dbReference type="ChEBI" id="CHEBI:24646"/>
        <dbReference type="ChEBI" id="CHEBI:60039"/>
        <dbReference type="ChEBI" id="CHEBI:132124"/>
        <dbReference type="EC" id="1.5.5.2"/>
    </reaction>
</comment>
<keyword evidence="3" id="KW-0285">Flavoprotein</keyword>
<dbReference type="InterPro" id="IPR002872">
    <property type="entry name" value="Proline_DH_dom"/>
</dbReference>
<evidence type="ECO:0000256" key="4">
    <source>
        <dbReference type="ARBA" id="ARBA00022741"/>
    </source>
</evidence>
<organism evidence="11 12">
    <name type="scientific">Flexivirga endophytica</name>
    <dbReference type="NCBI Taxonomy" id="1849103"/>
    <lineage>
        <taxon>Bacteria</taxon>
        <taxon>Bacillati</taxon>
        <taxon>Actinomycetota</taxon>
        <taxon>Actinomycetes</taxon>
        <taxon>Micrococcales</taxon>
        <taxon>Dermacoccaceae</taxon>
        <taxon>Flexivirga</taxon>
    </lineage>
</organism>
<evidence type="ECO:0000313" key="12">
    <source>
        <dbReference type="Proteomes" id="UP000636793"/>
    </source>
</evidence>
<evidence type="ECO:0000256" key="5">
    <source>
        <dbReference type="ARBA" id="ARBA00022827"/>
    </source>
</evidence>
<dbReference type="EC" id="1.5.5.2" evidence="2"/>
<evidence type="ECO:0000313" key="11">
    <source>
        <dbReference type="EMBL" id="GGB42541.1"/>
    </source>
</evidence>
<dbReference type="GO" id="GO:0000166">
    <property type="term" value="F:nucleotide binding"/>
    <property type="evidence" value="ECO:0007669"/>
    <property type="project" value="UniProtKB-KW"/>
</dbReference>
<comment type="cofactor">
    <cofactor evidence="9">
        <name>FAD</name>
        <dbReference type="ChEBI" id="CHEBI:57692"/>
    </cofactor>
    <text evidence="9">Binds 1 FAD per subunit.</text>
</comment>
<keyword evidence="7" id="KW-0642">Proline metabolism</keyword>
<dbReference type="GO" id="GO:0010133">
    <property type="term" value="P:L-proline catabolic process to L-glutamate"/>
    <property type="evidence" value="ECO:0007669"/>
    <property type="project" value="InterPro"/>
</dbReference>
<evidence type="ECO:0000256" key="6">
    <source>
        <dbReference type="ARBA" id="ARBA00023002"/>
    </source>
</evidence>
<proteinExistence type="predicted"/>
<protein>
    <recommendedName>
        <fullName evidence="2">proline dehydrogenase</fullName>
        <ecNumber evidence="2">1.5.5.2</ecNumber>
    </recommendedName>
</protein>
<evidence type="ECO:0000256" key="7">
    <source>
        <dbReference type="ARBA" id="ARBA00023062"/>
    </source>
</evidence>
<reference evidence="11" key="1">
    <citation type="journal article" date="2014" name="Int. J. Syst. Evol. Microbiol.">
        <title>Complete genome sequence of Corynebacterium casei LMG S-19264T (=DSM 44701T), isolated from a smear-ripened cheese.</title>
        <authorList>
            <consortium name="US DOE Joint Genome Institute (JGI-PGF)"/>
            <person name="Walter F."/>
            <person name="Albersmeier A."/>
            <person name="Kalinowski J."/>
            <person name="Ruckert C."/>
        </authorList>
    </citation>
    <scope>NUCLEOTIDE SEQUENCE</scope>
    <source>
        <strain evidence="11">CGMCC 1.15085</strain>
    </source>
</reference>
<dbReference type="Proteomes" id="UP000636793">
    <property type="component" value="Unassembled WGS sequence"/>
</dbReference>
<comment type="caution">
    <text evidence="11">The sequence shown here is derived from an EMBL/GenBank/DDBJ whole genome shotgun (WGS) entry which is preliminary data.</text>
</comment>
<keyword evidence="6" id="KW-0560">Oxidoreductase</keyword>
<dbReference type="Gene3D" id="3.20.20.220">
    <property type="match status" value="1"/>
</dbReference>
<keyword evidence="12" id="KW-1185">Reference proteome</keyword>
<gene>
    <name evidence="11" type="primary">putA</name>
    <name evidence="11" type="ORF">GCM10011492_36870</name>
</gene>
<dbReference type="PIRSF" id="PIRSF000196">
    <property type="entry name" value="Pro_dehydrog"/>
    <property type="match status" value="1"/>
</dbReference>
<evidence type="ECO:0000256" key="2">
    <source>
        <dbReference type="ARBA" id="ARBA00012695"/>
    </source>
</evidence>
<dbReference type="SUPFAM" id="SSF51730">
    <property type="entry name" value="FAD-linked oxidoreductase"/>
    <property type="match status" value="1"/>
</dbReference>
<evidence type="ECO:0000259" key="10">
    <source>
        <dbReference type="Pfam" id="PF01619"/>
    </source>
</evidence>
<comment type="pathway">
    <text evidence="1">Amino-acid degradation; L-proline degradation into L-glutamate; L-glutamate from L-proline: step 1/2.</text>
</comment>